<evidence type="ECO:0000256" key="4">
    <source>
        <dbReference type="ARBA" id="ARBA00011738"/>
    </source>
</evidence>
<dbReference type="CDD" id="cd00593">
    <property type="entry name" value="RIBOc"/>
    <property type="match status" value="1"/>
</dbReference>
<keyword evidence="13 15" id="KW-0460">Magnesium</keyword>
<comment type="catalytic activity">
    <reaction evidence="1 15">
        <text>Endonucleolytic cleavage to 5'-phosphomonoester.</text>
        <dbReference type="EC" id="3.1.26.3"/>
    </reaction>
</comment>
<dbReference type="NCBIfam" id="TIGR02191">
    <property type="entry name" value="RNaseIII"/>
    <property type="match status" value="1"/>
</dbReference>
<dbReference type="GO" id="GO:0019843">
    <property type="term" value="F:rRNA binding"/>
    <property type="evidence" value="ECO:0007669"/>
    <property type="project" value="UniProtKB-KW"/>
</dbReference>
<evidence type="ECO:0000256" key="7">
    <source>
        <dbReference type="ARBA" id="ARBA00022664"/>
    </source>
</evidence>
<evidence type="ECO:0000256" key="5">
    <source>
        <dbReference type="ARBA" id="ARBA00022490"/>
    </source>
</evidence>
<dbReference type="GO" id="GO:0005737">
    <property type="term" value="C:cytoplasm"/>
    <property type="evidence" value="ECO:0007669"/>
    <property type="project" value="UniProtKB-SubCell"/>
</dbReference>
<dbReference type="InterPro" id="IPR000999">
    <property type="entry name" value="RNase_III_dom"/>
</dbReference>
<evidence type="ECO:0000259" key="17">
    <source>
        <dbReference type="PROSITE" id="PS50142"/>
    </source>
</evidence>
<evidence type="ECO:0000256" key="3">
    <source>
        <dbReference type="ARBA" id="ARBA00010183"/>
    </source>
</evidence>
<dbReference type="EC" id="3.1.26.3" evidence="15"/>
<dbReference type="Pfam" id="PF14622">
    <property type="entry name" value="Ribonucleas_3_3"/>
    <property type="match status" value="1"/>
</dbReference>
<evidence type="ECO:0000313" key="19">
    <source>
        <dbReference type="Proteomes" id="UP000769156"/>
    </source>
</evidence>
<reference evidence="18" key="2">
    <citation type="submission" date="2021-09" db="EMBL/GenBank/DDBJ databases">
        <authorList>
            <person name="Gilroy R."/>
        </authorList>
    </citation>
    <scope>NUCLEOTIDE SEQUENCE</scope>
    <source>
        <strain evidence="18">ChiSjej5B23-16112</strain>
    </source>
</reference>
<dbReference type="InterPro" id="IPR011907">
    <property type="entry name" value="RNase_III"/>
</dbReference>
<dbReference type="InterPro" id="IPR014720">
    <property type="entry name" value="dsRBD_dom"/>
</dbReference>
<gene>
    <name evidence="15 18" type="primary">rnc</name>
    <name evidence="18" type="ORF">K8V82_05830</name>
</gene>
<dbReference type="GO" id="GO:0006397">
    <property type="term" value="P:mRNA processing"/>
    <property type="evidence" value="ECO:0007669"/>
    <property type="project" value="UniProtKB-UniRule"/>
</dbReference>
<feature type="binding site" evidence="15">
    <location>
        <position position="47"/>
    </location>
    <ligand>
        <name>Mg(2+)</name>
        <dbReference type="ChEBI" id="CHEBI:18420"/>
    </ligand>
</feature>
<evidence type="ECO:0000256" key="10">
    <source>
        <dbReference type="ARBA" id="ARBA00022723"/>
    </source>
</evidence>
<dbReference type="GO" id="GO:0042802">
    <property type="term" value="F:identical protein binding"/>
    <property type="evidence" value="ECO:0007669"/>
    <property type="project" value="UniProtKB-ARBA"/>
</dbReference>
<proteinExistence type="inferred from homology"/>
<keyword evidence="11 15" id="KW-0255">Endonuclease</keyword>
<comment type="subcellular location">
    <subcellularLocation>
        <location evidence="2 15">Cytoplasm</location>
    </subcellularLocation>
</comment>
<reference evidence="18" key="1">
    <citation type="journal article" date="2021" name="PeerJ">
        <title>Extensive microbial diversity within the chicken gut microbiome revealed by metagenomics and culture.</title>
        <authorList>
            <person name="Gilroy R."/>
            <person name="Ravi A."/>
            <person name="Getino M."/>
            <person name="Pursley I."/>
            <person name="Horton D.L."/>
            <person name="Alikhan N.F."/>
            <person name="Baker D."/>
            <person name="Gharbi K."/>
            <person name="Hall N."/>
            <person name="Watson M."/>
            <person name="Adriaenssens E.M."/>
            <person name="Foster-Nyarko E."/>
            <person name="Jarju S."/>
            <person name="Secka A."/>
            <person name="Antonio M."/>
            <person name="Oren A."/>
            <person name="Chaudhuri R.R."/>
            <person name="La Ragione R."/>
            <person name="Hildebrand F."/>
            <person name="Pallen M.J."/>
        </authorList>
    </citation>
    <scope>NUCLEOTIDE SEQUENCE</scope>
    <source>
        <strain evidence="18">ChiSjej5B23-16112</strain>
    </source>
</reference>
<keyword evidence="12 15" id="KW-0378">Hydrolase</keyword>
<evidence type="ECO:0000256" key="1">
    <source>
        <dbReference type="ARBA" id="ARBA00000109"/>
    </source>
</evidence>
<evidence type="ECO:0000256" key="6">
    <source>
        <dbReference type="ARBA" id="ARBA00022552"/>
    </source>
</evidence>
<keyword evidence="8 15" id="KW-0819">tRNA processing</keyword>
<evidence type="ECO:0000259" key="16">
    <source>
        <dbReference type="PROSITE" id="PS50137"/>
    </source>
</evidence>
<dbReference type="Proteomes" id="UP000769156">
    <property type="component" value="Unassembled WGS sequence"/>
</dbReference>
<dbReference type="SMART" id="SM00358">
    <property type="entry name" value="DSRM"/>
    <property type="match status" value="1"/>
</dbReference>
<feature type="domain" description="RNase III" evidence="17">
    <location>
        <begin position="5"/>
        <end position="134"/>
    </location>
</feature>
<dbReference type="InterPro" id="IPR036389">
    <property type="entry name" value="RNase_III_sf"/>
</dbReference>
<feature type="domain" description="DRBM" evidence="16">
    <location>
        <begin position="158"/>
        <end position="227"/>
    </location>
</feature>
<dbReference type="GO" id="GO:0010468">
    <property type="term" value="P:regulation of gene expression"/>
    <property type="evidence" value="ECO:0007669"/>
    <property type="project" value="TreeGrafter"/>
</dbReference>
<dbReference type="GO" id="GO:0004525">
    <property type="term" value="F:ribonuclease III activity"/>
    <property type="evidence" value="ECO:0007669"/>
    <property type="project" value="UniProtKB-UniRule"/>
</dbReference>
<evidence type="ECO:0000256" key="8">
    <source>
        <dbReference type="ARBA" id="ARBA00022694"/>
    </source>
</evidence>
<feature type="active site" evidence="15">
    <location>
        <position position="51"/>
    </location>
</feature>
<feature type="binding site" evidence="15">
    <location>
        <position position="120"/>
    </location>
    <ligand>
        <name>Mg(2+)</name>
        <dbReference type="ChEBI" id="CHEBI:18420"/>
    </ligand>
</feature>
<dbReference type="Gene3D" id="1.10.1520.10">
    <property type="entry name" value="Ribonuclease III domain"/>
    <property type="match status" value="1"/>
</dbReference>
<dbReference type="PANTHER" id="PTHR11207">
    <property type="entry name" value="RIBONUCLEASE III"/>
    <property type="match status" value="1"/>
</dbReference>
<dbReference type="Gene3D" id="3.30.160.20">
    <property type="match status" value="1"/>
</dbReference>
<dbReference type="SMART" id="SM00535">
    <property type="entry name" value="RIBOc"/>
    <property type="match status" value="1"/>
</dbReference>
<dbReference type="CDD" id="cd10845">
    <property type="entry name" value="DSRM_RNAse_III_family"/>
    <property type="match status" value="1"/>
</dbReference>
<accession>A0A921I2L3</accession>
<feature type="binding site" evidence="15">
    <location>
        <position position="123"/>
    </location>
    <ligand>
        <name>Mg(2+)</name>
        <dbReference type="ChEBI" id="CHEBI:18420"/>
    </ligand>
</feature>
<organism evidence="18 19">
    <name type="scientific">Lachnoclostridium phocaeense</name>
    <dbReference type="NCBI Taxonomy" id="1871021"/>
    <lineage>
        <taxon>Bacteria</taxon>
        <taxon>Bacillati</taxon>
        <taxon>Bacillota</taxon>
        <taxon>Clostridia</taxon>
        <taxon>Lachnospirales</taxon>
        <taxon>Lachnospiraceae</taxon>
    </lineage>
</organism>
<dbReference type="Pfam" id="PF00035">
    <property type="entry name" value="dsrm"/>
    <property type="match status" value="1"/>
</dbReference>
<keyword evidence="14 15" id="KW-0694">RNA-binding</keyword>
<dbReference type="PROSITE" id="PS00517">
    <property type="entry name" value="RNASE_3_1"/>
    <property type="match status" value="1"/>
</dbReference>
<comment type="caution">
    <text evidence="18">The sequence shown here is derived from an EMBL/GenBank/DDBJ whole genome shotgun (WGS) entry which is preliminary data.</text>
</comment>
<evidence type="ECO:0000313" key="18">
    <source>
        <dbReference type="EMBL" id="HJF94296.1"/>
    </source>
</evidence>
<dbReference type="OrthoDB" id="9805026at2"/>
<evidence type="ECO:0000256" key="9">
    <source>
        <dbReference type="ARBA" id="ARBA00022722"/>
    </source>
</evidence>
<dbReference type="PROSITE" id="PS50142">
    <property type="entry name" value="RNASE_3_2"/>
    <property type="match status" value="1"/>
</dbReference>
<evidence type="ECO:0000256" key="12">
    <source>
        <dbReference type="ARBA" id="ARBA00022801"/>
    </source>
</evidence>
<dbReference type="AlphaFoldDB" id="A0A921I2L3"/>
<evidence type="ECO:0000256" key="13">
    <source>
        <dbReference type="ARBA" id="ARBA00022842"/>
    </source>
</evidence>
<dbReference type="SUPFAM" id="SSF54768">
    <property type="entry name" value="dsRNA-binding domain-like"/>
    <property type="match status" value="1"/>
</dbReference>
<dbReference type="PROSITE" id="PS50137">
    <property type="entry name" value="DS_RBD"/>
    <property type="match status" value="1"/>
</dbReference>
<dbReference type="GO" id="GO:0046872">
    <property type="term" value="F:metal ion binding"/>
    <property type="evidence" value="ECO:0007669"/>
    <property type="project" value="UniProtKB-KW"/>
</dbReference>
<dbReference type="SUPFAM" id="SSF69065">
    <property type="entry name" value="RNase III domain-like"/>
    <property type="match status" value="1"/>
</dbReference>
<dbReference type="FunFam" id="3.30.160.20:FF:000003">
    <property type="entry name" value="Ribonuclease 3"/>
    <property type="match status" value="1"/>
</dbReference>
<sequence>MSRKLKELEEQIGYTFQDPRLLRRAMMHSSYVNEKHLPKYECNERLEFLGDAVLELVSSEFLFHENEKMPEGELTKTRAAMVCEQALAFCARQIRLGEYLLLGKGEDMTGGRKRDSVTSDAMEALIGAIYSDGGFASAKEFIHRFVLNDLENKKLFYDSKTILQELVQAAFDQPVAYELTGEEGPDHDKTFHVEVHIGADVYGAGSGRTKKAAEQEAAYRTILILHKRNIK</sequence>
<keyword evidence="5 15" id="KW-0963">Cytoplasm</keyword>
<dbReference type="GO" id="GO:0008033">
    <property type="term" value="P:tRNA processing"/>
    <property type="evidence" value="ECO:0007669"/>
    <property type="project" value="UniProtKB-KW"/>
</dbReference>
<evidence type="ECO:0000256" key="2">
    <source>
        <dbReference type="ARBA" id="ARBA00004496"/>
    </source>
</evidence>
<evidence type="ECO:0000256" key="14">
    <source>
        <dbReference type="ARBA" id="ARBA00022884"/>
    </source>
</evidence>
<comment type="cofactor">
    <cofactor evidence="15">
        <name>Mg(2+)</name>
        <dbReference type="ChEBI" id="CHEBI:18420"/>
    </cofactor>
</comment>
<dbReference type="GO" id="GO:0003725">
    <property type="term" value="F:double-stranded RNA binding"/>
    <property type="evidence" value="ECO:0007669"/>
    <property type="project" value="TreeGrafter"/>
</dbReference>
<feature type="active site" evidence="15">
    <location>
        <position position="123"/>
    </location>
</feature>
<dbReference type="PANTHER" id="PTHR11207:SF0">
    <property type="entry name" value="RIBONUCLEASE 3"/>
    <property type="match status" value="1"/>
</dbReference>
<dbReference type="FunFam" id="1.10.1520.10:FF:000001">
    <property type="entry name" value="Ribonuclease 3"/>
    <property type="match status" value="1"/>
</dbReference>
<comment type="function">
    <text evidence="15">Digests double-stranded RNA. Involved in the processing of primary rRNA transcript to yield the immediate precursors to the large and small rRNAs (23S and 16S). Processes some mRNAs, and tRNAs when they are encoded in the rRNA operon. Processes pre-crRNA and tracrRNA of type II CRISPR loci if present in the organism.</text>
</comment>
<protein>
    <recommendedName>
        <fullName evidence="15">Ribonuclease 3</fullName>
        <ecNumber evidence="15">3.1.26.3</ecNumber>
    </recommendedName>
    <alternativeName>
        <fullName evidence="15">Ribonuclease III</fullName>
        <shortName evidence="15">RNase III</shortName>
    </alternativeName>
</protein>
<keyword evidence="7 15" id="KW-0507">mRNA processing</keyword>
<comment type="similarity">
    <text evidence="3">Belongs to the ribonuclease III family.</text>
</comment>
<keyword evidence="9 15" id="KW-0540">Nuclease</keyword>
<dbReference type="HAMAP" id="MF_00104">
    <property type="entry name" value="RNase_III"/>
    <property type="match status" value="1"/>
</dbReference>
<keyword evidence="15" id="KW-0699">rRNA-binding</keyword>
<evidence type="ECO:0000256" key="15">
    <source>
        <dbReference type="HAMAP-Rule" id="MF_00104"/>
    </source>
</evidence>
<dbReference type="GO" id="GO:0006364">
    <property type="term" value="P:rRNA processing"/>
    <property type="evidence" value="ECO:0007669"/>
    <property type="project" value="UniProtKB-UniRule"/>
</dbReference>
<keyword evidence="6 15" id="KW-0698">rRNA processing</keyword>
<dbReference type="RefSeq" id="WP_076780815.1">
    <property type="nucleotide sequence ID" value="NZ_CALKQL010000029.1"/>
</dbReference>
<comment type="subunit">
    <text evidence="4 15">Homodimer.</text>
</comment>
<evidence type="ECO:0000256" key="11">
    <source>
        <dbReference type="ARBA" id="ARBA00022759"/>
    </source>
</evidence>
<keyword evidence="10 15" id="KW-0479">Metal-binding</keyword>
<dbReference type="EMBL" id="DYVY01000095">
    <property type="protein sequence ID" value="HJF94296.1"/>
    <property type="molecule type" value="Genomic_DNA"/>
</dbReference>
<name>A0A921I2L3_9FIRM</name>